<evidence type="ECO:0000313" key="2">
    <source>
        <dbReference type="Proteomes" id="UP000189337"/>
    </source>
</evidence>
<reference evidence="1 2" key="1">
    <citation type="submission" date="2017-01" db="EMBL/GenBank/DDBJ databases">
        <title>Comparative genomic analysis of Brazilian Leptospira santarosai.</title>
        <authorList>
            <person name="Moreno L.Z."/>
            <person name="Miraglia F."/>
            <person name="Kremer F.S."/>
            <person name="Eslabao M.R."/>
            <person name="Lilenbaum W."/>
            <person name="Dellagostin O.A."/>
            <person name="Moreno A.M."/>
        </authorList>
    </citation>
    <scope>NUCLEOTIDE SEQUENCE [LARGE SCALE GENOMIC DNA]</scope>
    <source>
        <strain evidence="1 2">M52/8-19</strain>
    </source>
</reference>
<dbReference type="Proteomes" id="UP000189337">
    <property type="component" value="Unassembled WGS sequence"/>
</dbReference>
<organism evidence="1 2">
    <name type="scientific">Leptospira santarosai</name>
    <dbReference type="NCBI Taxonomy" id="28183"/>
    <lineage>
        <taxon>Bacteria</taxon>
        <taxon>Pseudomonadati</taxon>
        <taxon>Spirochaetota</taxon>
        <taxon>Spirochaetia</taxon>
        <taxon>Leptospirales</taxon>
        <taxon>Leptospiraceae</taxon>
        <taxon>Leptospira</taxon>
    </lineage>
</organism>
<dbReference type="AlphaFoldDB" id="A0AB73LP96"/>
<evidence type="ECO:0000313" key="1">
    <source>
        <dbReference type="EMBL" id="ONF94255.1"/>
    </source>
</evidence>
<accession>A0AB73LP96</accession>
<dbReference type="EMBL" id="MTSU01000002">
    <property type="protein sequence ID" value="ONF94255.1"/>
    <property type="molecule type" value="Genomic_DNA"/>
</dbReference>
<gene>
    <name evidence="1" type="ORF">BWD14_02935</name>
</gene>
<comment type="caution">
    <text evidence="1">The sequence shown here is derived from an EMBL/GenBank/DDBJ whole genome shotgun (WGS) entry which is preliminary data.</text>
</comment>
<sequence length="68" mass="8181">MDNSIICSIDSNFIEVPYIYFRKEFSARKWIYSEPISIPKEEVFLLKNLINIYLTDLNYSKEELLRTI</sequence>
<protein>
    <submittedName>
        <fullName evidence="1">Uncharacterized protein</fullName>
    </submittedName>
</protein>
<name>A0AB73LP96_9LEPT</name>
<proteinExistence type="predicted"/>